<dbReference type="InterPro" id="IPR001387">
    <property type="entry name" value="Cro/C1-type_HTH"/>
</dbReference>
<evidence type="ECO:0000256" key="1">
    <source>
        <dbReference type="SAM" id="MobiDB-lite"/>
    </source>
</evidence>
<accession>A0ABX8S7B9</accession>
<sequence>MTKTVAYHWHLRKLMNEHGMQSTTDLVPLLADRGVVMTSTQVYRIVTGQPERLNMQFLAALCDIFGATPNDLIEPYVATSSRRGRETGTTGTTPPPKSGSKNRPTRAVIKPADD</sequence>
<protein>
    <submittedName>
        <fullName evidence="3">Helix-turn-helix transcriptional regulator</fullName>
    </submittedName>
</protein>
<feature type="region of interest" description="Disordered" evidence="1">
    <location>
        <begin position="76"/>
        <end position="114"/>
    </location>
</feature>
<evidence type="ECO:0000313" key="4">
    <source>
        <dbReference type="Proteomes" id="UP000887023"/>
    </source>
</evidence>
<dbReference type="EMBL" id="CP079105">
    <property type="protein sequence ID" value="QXQ12904.1"/>
    <property type="molecule type" value="Genomic_DNA"/>
</dbReference>
<reference evidence="3" key="1">
    <citation type="submission" date="2021-07" db="EMBL/GenBank/DDBJ databases">
        <title>Candidatus Kaistella beijingensis sp. nov. isolated from a municipal wastewater treatment plant is involved in sludge foaming.</title>
        <authorList>
            <person name="Song Y."/>
            <person name="Liu S.-J."/>
        </authorList>
    </citation>
    <scope>NUCLEOTIDE SEQUENCE</scope>
    <source>
        <strain evidence="3">DSM 43998</strain>
    </source>
</reference>
<name>A0ABX8S7B9_9ACTN</name>
<proteinExistence type="predicted"/>
<gene>
    <name evidence="3" type="ORF">KV203_13385</name>
</gene>
<dbReference type="Proteomes" id="UP000887023">
    <property type="component" value="Chromosome"/>
</dbReference>
<organism evidence="3 4">
    <name type="scientific">Skermania pinensis</name>
    <dbReference type="NCBI Taxonomy" id="39122"/>
    <lineage>
        <taxon>Bacteria</taxon>
        <taxon>Bacillati</taxon>
        <taxon>Actinomycetota</taxon>
        <taxon>Actinomycetes</taxon>
        <taxon>Mycobacteriales</taxon>
        <taxon>Gordoniaceae</taxon>
        <taxon>Skermania</taxon>
    </lineage>
</organism>
<dbReference type="Pfam" id="PF13443">
    <property type="entry name" value="HTH_26"/>
    <property type="match status" value="1"/>
</dbReference>
<keyword evidence="4" id="KW-1185">Reference proteome</keyword>
<evidence type="ECO:0000313" key="3">
    <source>
        <dbReference type="EMBL" id="QXQ12904.1"/>
    </source>
</evidence>
<feature type="domain" description="HTH cro/C1-type" evidence="2">
    <location>
        <begin position="10"/>
        <end position="74"/>
    </location>
</feature>
<dbReference type="RefSeq" id="WP_066467710.1">
    <property type="nucleotide sequence ID" value="NZ_CBCRUZ010000002.1"/>
</dbReference>
<evidence type="ECO:0000259" key="2">
    <source>
        <dbReference type="Pfam" id="PF13443"/>
    </source>
</evidence>